<dbReference type="RefSeq" id="WP_323221873.1">
    <property type="nucleotide sequence ID" value="NZ_JAYGHT010000002.1"/>
</dbReference>
<evidence type="ECO:0000256" key="1">
    <source>
        <dbReference type="ARBA" id="ARBA00008416"/>
    </source>
</evidence>
<feature type="domain" description="Quercetin 2,3-dioxygenase C-terminal cupin" evidence="4">
    <location>
        <begin position="147"/>
        <end position="231"/>
    </location>
</feature>
<dbReference type="PANTHER" id="PTHR43212">
    <property type="entry name" value="QUERCETIN 2,3-DIOXYGENASE"/>
    <property type="match status" value="1"/>
</dbReference>
<gene>
    <name evidence="5" type="ORF">VB854_01605</name>
</gene>
<sequence length="232" mass="25877">MITLRKSTERGQANFGWLNSYHTFSFGNYYDPKHMGFRALRVINEDRVSPGAGFDTHGHRDMEILTYVLEGSLEHQDSTGTSAIIHRGEVQRMSAGTGILHSEFNASKTEPAHFVQIWILPNQIGLPPSYEQKAFNLLETPGQFQQIAASNPENGSLKIHQDVNLSAAILSKSERLFYDLAPQRHAWVQVLRGELLVNDITLKSGDGLAISDQSQITLEATEEAEILLFDLA</sequence>
<comment type="similarity">
    <text evidence="1 2">Belongs to the pirin family.</text>
</comment>
<evidence type="ECO:0000313" key="5">
    <source>
        <dbReference type="EMBL" id="MEA5517636.1"/>
    </source>
</evidence>
<accession>A0ABU5TRV7</accession>
<dbReference type="CDD" id="cd20311">
    <property type="entry name" value="cupin_Yhhw_C"/>
    <property type="match status" value="1"/>
</dbReference>
<reference evidence="5 6" key="1">
    <citation type="submission" date="2023-12" db="EMBL/GenBank/DDBJ databases">
        <title>Baltic Sea Cyanobacteria.</title>
        <authorList>
            <person name="Delbaje E."/>
            <person name="Fewer D.P."/>
            <person name="Shishido T.K."/>
        </authorList>
    </citation>
    <scope>NUCLEOTIDE SEQUENCE [LARGE SCALE GENOMIC DNA]</scope>
    <source>
        <strain evidence="5 6">CCNP 1315</strain>
    </source>
</reference>
<dbReference type="Pfam" id="PF17954">
    <property type="entry name" value="Pirin_C_2"/>
    <property type="match status" value="1"/>
</dbReference>
<name>A0ABU5TRV7_9CYAN</name>
<dbReference type="InterPro" id="IPR011051">
    <property type="entry name" value="RmlC_Cupin_sf"/>
</dbReference>
<proteinExistence type="inferred from homology"/>
<dbReference type="InterPro" id="IPR003829">
    <property type="entry name" value="Pirin_N_dom"/>
</dbReference>
<dbReference type="EMBL" id="JAYGHT010000002">
    <property type="protein sequence ID" value="MEA5517636.1"/>
    <property type="molecule type" value="Genomic_DNA"/>
</dbReference>
<dbReference type="SUPFAM" id="SSF51182">
    <property type="entry name" value="RmlC-like cupins"/>
    <property type="match status" value="1"/>
</dbReference>
<keyword evidence="6" id="KW-1185">Reference proteome</keyword>
<dbReference type="PANTHER" id="PTHR43212:SF3">
    <property type="entry name" value="QUERCETIN 2,3-DIOXYGENASE"/>
    <property type="match status" value="1"/>
</dbReference>
<protein>
    <submittedName>
        <fullName evidence="5">Pirin family protein</fullName>
    </submittedName>
</protein>
<evidence type="ECO:0000256" key="2">
    <source>
        <dbReference type="RuleBase" id="RU003457"/>
    </source>
</evidence>
<dbReference type="CDD" id="cd02910">
    <property type="entry name" value="cupin_Yhhw_N"/>
    <property type="match status" value="1"/>
</dbReference>
<dbReference type="Pfam" id="PF02678">
    <property type="entry name" value="Pirin"/>
    <property type="match status" value="1"/>
</dbReference>
<dbReference type="InterPro" id="IPR014710">
    <property type="entry name" value="RmlC-like_jellyroll"/>
</dbReference>
<dbReference type="Gene3D" id="2.60.120.10">
    <property type="entry name" value="Jelly Rolls"/>
    <property type="match status" value="2"/>
</dbReference>
<dbReference type="InterPro" id="IPR012093">
    <property type="entry name" value="Pirin"/>
</dbReference>
<feature type="domain" description="Pirin N-terminal" evidence="3">
    <location>
        <begin position="10"/>
        <end position="119"/>
    </location>
</feature>
<evidence type="ECO:0000313" key="6">
    <source>
        <dbReference type="Proteomes" id="UP001301728"/>
    </source>
</evidence>
<evidence type="ECO:0000259" key="3">
    <source>
        <dbReference type="Pfam" id="PF02678"/>
    </source>
</evidence>
<dbReference type="PIRSF" id="PIRSF006232">
    <property type="entry name" value="Pirin"/>
    <property type="match status" value="1"/>
</dbReference>
<evidence type="ECO:0000259" key="4">
    <source>
        <dbReference type="Pfam" id="PF17954"/>
    </source>
</evidence>
<dbReference type="InterPro" id="IPR041602">
    <property type="entry name" value="Quercetinase_C"/>
</dbReference>
<dbReference type="Proteomes" id="UP001301728">
    <property type="component" value="Unassembled WGS sequence"/>
</dbReference>
<organism evidence="5 6">
    <name type="scientific">Limnoraphis robusta CCNP1315</name>
    <dbReference type="NCBI Taxonomy" id="3110306"/>
    <lineage>
        <taxon>Bacteria</taxon>
        <taxon>Bacillati</taxon>
        <taxon>Cyanobacteriota</taxon>
        <taxon>Cyanophyceae</taxon>
        <taxon>Oscillatoriophycideae</taxon>
        <taxon>Oscillatoriales</taxon>
        <taxon>Sirenicapillariaceae</taxon>
        <taxon>Limnoraphis</taxon>
    </lineage>
</organism>
<comment type="caution">
    <text evidence="5">The sequence shown here is derived from an EMBL/GenBank/DDBJ whole genome shotgun (WGS) entry which is preliminary data.</text>
</comment>